<reference evidence="2" key="1">
    <citation type="submission" date="2020-05" db="EMBL/GenBank/DDBJ databases">
        <authorList>
            <person name="Chiriac C."/>
            <person name="Salcher M."/>
            <person name="Ghai R."/>
            <person name="Kavagutti S V."/>
        </authorList>
    </citation>
    <scope>NUCLEOTIDE SEQUENCE</scope>
</reference>
<feature type="region of interest" description="Disordered" evidence="1">
    <location>
        <begin position="21"/>
        <end position="45"/>
    </location>
</feature>
<dbReference type="AlphaFoldDB" id="A0A6J7BR95"/>
<accession>A0A6J7BR95</accession>
<evidence type="ECO:0000256" key="1">
    <source>
        <dbReference type="SAM" id="MobiDB-lite"/>
    </source>
</evidence>
<name>A0A6J7BR95_9ZZZZ</name>
<protein>
    <submittedName>
        <fullName evidence="2">Unannotated protein</fullName>
    </submittedName>
</protein>
<proteinExistence type="predicted"/>
<sequence length="295" mass="32715">MLKFVFEAEFARPHEPGRSLEIARRHKPFLGEPPSPQRDHRPGARARRAQLDLHALIVILENKHVCARWGAKNMAPYLVRPICIVVDGVEDRRGVSSPGRAVVRAWDHFLEINTRAEITESQHVDLVTLEVDRPREPTAIRADLEKALVQVSGSAIVVHLLEVDQQQLRGGSVSDRTSDKLRVVIPLGGQEAITPAFGLPRRRGLIVGHSCRHLSCQNFAQTCKPRHALVVVVTFGLKISSCRGLVWVGDPCVRVGVLGCRPPATAEPSARGRRCDRRVRHVRTVVHRASSRTGA</sequence>
<evidence type="ECO:0000313" key="2">
    <source>
        <dbReference type="EMBL" id="CAB4847441.1"/>
    </source>
</evidence>
<dbReference type="EMBL" id="CAFBIZ010000035">
    <property type="protein sequence ID" value="CAB4847441.1"/>
    <property type="molecule type" value="Genomic_DNA"/>
</dbReference>
<gene>
    <name evidence="2" type="ORF">UFOPK3268_00422</name>
</gene>
<organism evidence="2">
    <name type="scientific">freshwater metagenome</name>
    <dbReference type="NCBI Taxonomy" id="449393"/>
    <lineage>
        <taxon>unclassified sequences</taxon>
        <taxon>metagenomes</taxon>
        <taxon>ecological metagenomes</taxon>
    </lineage>
</organism>